<comment type="caution">
    <text evidence="3">The sequence shown here is derived from an EMBL/GenBank/DDBJ whole genome shotgun (WGS) entry which is preliminary data.</text>
</comment>
<evidence type="ECO:0000313" key="3">
    <source>
        <dbReference type="EMBL" id="KAK2703910.1"/>
    </source>
</evidence>
<dbReference type="InterPro" id="IPR043502">
    <property type="entry name" value="DNA/RNA_pol_sf"/>
</dbReference>
<feature type="domain" description="Reverse transcriptase" evidence="1">
    <location>
        <begin position="464"/>
        <end position="563"/>
    </location>
</feature>
<dbReference type="Pfam" id="PF00078">
    <property type="entry name" value="RVT_1"/>
    <property type="match status" value="1"/>
</dbReference>
<proteinExistence type="predicted"/>
<evidence type="ECO:0008006" key="5">
    <source>
        <dbReference type="Google" id="ProtNLM"/>
    </source>
</evidence>
<dbReference type="PANTHER" id="PTHR36688:SF2">
    <property type="entry name" value="ENDONUCLEASE_EXONUCLEASE_PHOSPHATASE DOMAIN-CONTAINING PROTEIN"/>
    <property type="match status" value="1"/>
</dbReference>
<dbReference type="Pfam" id="PF14529">
    <property type="entry name" value="Exo_endo_phos_2"/>
    <property type="match status" value="1"/>
</dbReference>
<dbReference type="InterPro" id="IPR000477">
    <property type="entry name" value="RT_dom"/>
</dbReference>
<feature type="non-terminal residue" evidence="3">
    <location>
        <position position="567"/>
    </location>
</feature>
<sequence>NRQDKTDRDKEGIIIGVRNHIRFNQQWVNLSQGRAEIIECKIFIDRQKKINIFNIYNPDGSENNLREAFEQMIQSVPSRELIIAVGDFNAHSESWITCGRSNNAGGGIEDFLMNNNDLCLLTPKGLPTHLNHNTGQYSTIDLVFPSPHIAPTTKVTSLKNTILYSHHLPVMIELNRCNNIQATNNVAHKFNLKKTDWKAFSTALENVYIQEQLKEVSSSEEKIKIFQTVLMDVVDKVVPKINTNKLNHKVTKWWNETCTKAKEDLKDAKSNYECLPIFHGYVEYQRKAAEFKKTVIAAKRKSWINFLNKLDFRVPVSRVCSTVKSLISGSREDQRNSPIAYKNSTLVTDQEIAEAAVSLLDSVIGVPDPLSDCEIEVKAKAKRFSKSHRSIAYNQPFLTQEIEKVINHLPLTAPGEDMISPQFVKALTKNWVAALLNIINGLWNEGQFPKIWKDGVVVLIPKVGKDKSKLGNYRTITLIPVLGKVYERLAKQRMNQVIELNRGLKNIQCGFRRNRNTQDVMVMFMNDAVYALENKKVLLVAFLDVVSAFESIVQRHILEAIMATAVK</sequence>
<accession>A0AA88H809</accession>
<dbReference type="SUPFAM" id="SSF56672">
    <property type="entry name" value="DNA/RNA polymerases"/>
    <property type="match status" value="1"/>
</dbReference>
<feature type="non-terminal residue" evidence="3">
    <location>
        <position position="1"/>
    </location>
</feature>
<feature type="domain" description="Endonuclease/exonuclease/phosphatase" evidence="2">
    <location>
        <begin position="50"/>
        <end position="170"/>
    </location>
</feature>
<evidence type="ECO:0000313" key="4">
    <source>
        <dbReference type="Proteomes" id="UP001187531"/>
    </source>
</evidence>
<evidence type="ECO:0000259" key="2">
    <source>
        <dbReference type="Pfam" id="PF14529"/>
    </source>
</evidence>
<name>A0AA88H809_ARTSF</name>
<dbReference type="AlphaFoldDB" id="A0AA88H809"/>
<dbReference type="EMBL" id="JAVRJZ010000061">
    <property type="protein sequence ID" value="KAK2703910.1"/>
    <property type="molecule type" value="Genomic_DNA"/>
</dbReference>
<dbReference type="InterPro" id="IPR052560">
    <property type="entry name" value="RdDP_mobile_element"/>
</dbReference>
<dbReference type="PANTHER" id="PTHR36688">
    <property type="entry name" value="ENDO/EXONUCLEASE/PHOSPHATASE DOMAIN-CONTAINING PROTEIN"/>
    <property type="match status" value="1"/>
</dbReference>
<organism evidence="3 4">
    <name type="scientific">Artemia franciscana</name>
    <name type="common">Brine shrimp</name>
    <name type="synonym">Artemia sanfranciscana</name>
    <dbReference type="NCBI Taxonomy" id="6661"/>
    <lineage>
        <taxon>Eukaryota</taxon>
        <taxon>Metazoa</taxon>
        <taxon>Ecdysozoa</taxon>
        <taxon>Arthropoda</taxon>
        <taxon>Crustacea</taxon>
        <taxon>Branchiopoda</taxon>
        <taxon>Anostraca</taxon>
        <taxon>Artemiidae</taxon>
        <taxon>Artemia</taxon>
    </lineage>
</organism>
<evidence type="ECO:0000259" key="1">
    <source>
        <dbReference type="Pfam" id="PF00078"/>
    </source>
</evidence>
<protein>
    <recommendedName>
        <fullName evidence="5">Reverse transcriptase domain-containing protein</fullName>
    </recommendedName>
</protein>
<dbReference type="InterPro" id="IPR005135">
    <property type="entry name" value="Endo/exonuclease/phosphatase"/>
</dbReference>
<dbReference type="SUPFAM" id="SSF56219">
    <property type="entry name" value="DNase I-like"/>
    <property type="match status" value="1"/>
</dbReference>
<dbReference type="InterPro" id="IPR036691">
    <property type="entry name" value="Endo/exonu/phosph_ase_sf"/>
</dbReference>
<dbReference type="Gene3D" id="3.60.10.10">
    <property type="entry name" value="Endonuclease/exonuclease/phosphatase"/>
    <property type="match status" value="1"/>
</dbReference>
<reference evidence="3" key="1">
    <citation type="submission" date="2023-07" db="EMBL/GenBank/DDBJ databases">
        <title>Chromosome-level genome assembly of Artemia franciscana.</title>
        <authorList>
            <person name="Jo E."/>
        </authorList>
    </citation>
    <scope>NUCLEOTIDE SEQUENCE</scope>
    <source>
        <tissue evidence="3">Whole body</tissue>
    </source>
</reference>
<dbReference type="GO" id="GO:0003824">
    <property type="term" value="F:catalytic activity"/>
    <property type="evidence" value="ECO:0007669"/>
    <property type="project" value="InterPro"/>
</dbReference>
<dbReference type="GO" id="GO:0071897">
    <property type="term" value="P:DNA biosynthetic process"/>
    <property type="evidence" value="ECO:0007669"/>
    <property type="project" value="UniProtKB-ARBA"/>
</dbReference>
<keyword evidence="4" id="KW-1185">Reference proteome</keyword>
<gene>
    <name evidence="3" type="ORF">QYM36_017731</name>
</gene>
<dbReference type="Proteomes" id="UP001187531">
    <property type="component" value="Unassembled WGS sequence"/>
</dbReference>